<proteinExistence type="predicted"/>
<dbReference type="Pfam" id="PF20441">
    <property type="entry name" value="TerL_nuclease"/>
    <property type="match status" value="1"/>
</dbReference>
<name>A0A5C6BJ90_9PLAN</name>
<dbReference type="EMBL" id="SJPP01000001">
    <property type="protein sequence ID" value="TWU12090.1"/>
    <property type="molecule type" value="Genomic_DNA"/>
</dbReference>
<dbReference type="InterPro" id="IPR027417">
    <property type="entry name" value="P-loop_NTPase"/>
</dbReference>
<dbReference type="Proteomes" id="UP000320735">
    <property type="component" value="Unassembled WGS sequence"/>
</dbReference>
<reference evidence="3 4" key="1">
    <citation type="submission" date="2019-02" db="EMBL/GenBank/DDBJ databases">
        <title>Deep-cultivation of Planctomycetes and their phenomic and genomic characterization uncovers novel biology.</title>
        <authorList>
            <person name="Wiegand S."/>
            <person name="Jogler M."/>
            <person name="Boedeker C."/>
            <person name="Pinto D."/>
            <person name="Vollmers J."/>
            <person name="Rivas-Marin E."/>
            <person name="Kohn T."/>
            <person name="Peeters S.H."/>
            <person name="Heuer A."/>
            <person name="Rast P."/>
            <person name="Oberbeckmann S."/>
            <person name="Bunk B."/>
            <person name="Jeske O."/>
            <person name="Meyerdierks A."/>
            <person name="Storesund J.E."/>
            <person name="Kallscheuer N."/>
            <person name="Luecker S."/>
            <person name="Lage O.M."/>
            <person name="Pohl T."/>
            <person name="Merkel B.J."/>
            <person name="Hornburger P."/>
            <person name="Mueller R.-W."/>
            <person name="Bruemmer F."/>
            <person name="Labrenz M."/>
            <person name="Spormann A.M."/>
            <person name="Op Den Camp H."/>
            <person name="Overmann J."/>
            <person name="Amann R."/>
            <person name="Jetten M.S.M."/>
            <person name="Mascher T."/>
            <person name="Medema M.H."/>
            <person name="Devos D.P."/>
            <person name="Kaster A.-K."/>
            <person name="Ovreas L."/>
            <person name="Rohde M."/>
            <person name="Galperin M.Y."/>
            <person name="Jogler C."/>
        </authorList>
    </citation>
    <scope>NUCLEOTIDE SEQUENCE [LARGE SCALE GENOMIC DNA]</scope>
    <source>
        <strain evidence="3 4">CA54</strain>
    </source>
</reference>
<dbReference type="RefSeq" id="WP_146369604.1">
    <property type="nucleotide sequence ID" value="NZ_SJPP01000001.1"/>
</dbReference>
<dbReference type="InterPro" id="IPR005021">
    <property type="entry name" value="Terminase_largesu-like"/>
</dbReference>
<evidence type="ECO:0000259" key="2">
    <source>
        <dbReference type="Pfam" id="PF20441"/>
    </source>
</evidence>
<dbReference type="Gene3D" id="3.30.420.240">
    <property type="match status" value="1"/>
</dbReference>
<dbReference type="AlphaFoldDB" id="A0A5C6BJ90"/>
<feature type="domain" description="Terminase large subunit-like ATPase" evidence="1">
    <location>
        <begin position="66"/>
        <end position="234"/>
    </location>
</feature>
<dbReference type="OrthoDB" id="9760250at2"/>
<accession>A0A5C6BJ90</accession>
<dbReference type="InterPro" id="IPR046461">
    <property type="entry name" value="TerL_ATPase"/>
</dbReference>
<evidence type="ECO:0000313" key="4">
    <source>
        <dbReference type="Proteomes" id="UP000320735"/>
    </source>
</evidence>
<dbReference type="Pfam" id="PF03354">
    <property type="entry name" value="TerL_ATPase"/>
    <property type="match status" value="1"/>
</dbReference>
<dbReference type="Gene3D" id="3.40.50.300">
    <property type="entry name" value="P-loop containing nucleotide triphosphate hydrolases"/>
    <property type="match status" value="1"/>
</dbReference>
<feature type="domain" description="Terminase large subunit-like endonuclease" evidence="2">
    <location>
        <begin position="242"/>
        <end position="524"/>
    </location>
</feature>
<evidence type="ECO:0000313" key="3">
    <source>
        <dbReference type="EMBL" id="TWU12090.1"/>
    </source>
</evidence>
<protein>
    <submittedName>
        <fullName evidence="3">Phage Terminase</fullName>
    </submittedName>
</protein>
<dbReference type="GO" id="GO:0004519">
    <property type="term" value="F:endonuclease activity"/>
    <property type="evidence" value="ECO:0007669"/>
    <property type="project" value="InterPro"/>
</dbReference>
<evidence type="ECO:0000259" key="1">
    <source>
        <dbReference type="Pfam" id="PF03354"/>
    </source>
</evidence>
<dbReference type="PANTHER" id="PTHR41287:SF1">
    <property type="entry name" value="PROTEIN YMFN"/>
    <property type="match status" value="1"/>
</dbReference>
<gene>
    <name evidence="3" type="ORF">CA54_09080</name>
</gene>
<dbReference type="InterPro" id="IPR046462">
    <property type="entry name" value="TerL_nuclease"/>
</dbReference>
<sequence length="538" mass="61562">MSREVESLTSDWIRTSADERAVADGCWFDLKSAERVRTFFRKFLRHSKGQWAGQPFDLLDWQWQEVVAPLFGWKRPDGTRRFRRGYIEVPKKNGKSTLFSGLSLYLLVGDNEPGAEIYSAAVDRDQASIVYGEAAHMVDESPDLSRRLKVVRSTKRIVYHRTRSFYKALSADVPAKEGLNAHAVLIDELHAQRTRDLWDTLRYAGASRRQSLQLAITTAGYDRHSICWEQHDYALKVLDGTIEDTSFFPFVAAANDEADWTDPAVWKTANPSFGITINADQFAEDCTEAQESPAKENSFRRYRLNQWTEQDVRWLSMDKWDACNTPLENLRGRVCFGGLDLSSTTDVSALVLVFPDEDEGRFDVLPLFWVPEEGARKRERRDRVPYVQWIRDDHMEATSGEVVDYDVIRRRINELNEQFEIREIAIDRWNATQLATQLEGDGFEMVAFGQGYASMSAPTKKLEEVVLSRKLAHAGHPVLRWMASNVSIETDAADNWKPSKKKSVERIDGIVALIMGLDRASTQEQFTSVYEKHGLRSL</sequence>
<dbReference type="PANTHER" id="PTHR41287">
    <property type="match status" value="1"/>
</dbReference>
<organism evidence="3 4">
    <name type="scientific">Symmachiella macrocystis</name>
    <dbReference type="NCBI Taxonomy" id="2527985"/>
    <lineage>
        <taxon>Bacteria</taxon>
        <taxon>Pseudomonadati</taxon>
        <taxon>Planctomycetota</taxon>
        <taxon>Planctomycetia</taxon>
        <taxon>Planctomycetales</taxon>
        <taxon>Planctomycetaceae</taxon>
        <taxon>Symmachiella</taxon>
    </lineage>
</organism>
<keyword evidence="4" id="KW-1185">Reference proteome</keyword>
<comment type="caution">
    <text evidence="3">The sequence shown here is derived from an EMBL/GenBank/DDBJ whole genome shotgun (WGS) entry which is preliminary data.</text>
</comment>